<dbReference type="RefSeq" id="WP_050046430.1">
    <property type="nucleotide sequence ID" value="NZ_JHEG04000001.1"/>
</dbReference>
<protein>
    <submittedName>
        <fullName evidence="3">Uncharacterized protein</fullName>
    </submittedName>
</protein>
<sequence length="171" mass="19834">MSLKKWLRFQNFLIKYSLLIGGFLTIIFWYSLSASEFTSISKACACANPSTRIPQDLRTVDVLIQEYAKSHGGLFPTYDELKRFLGIELELDIAQQLTSEVDFPRRNFQFIPTARDDGKIGYAVAHDKRQYVLLGIGKVYKLKKIYFWGLEVKKEYMGDEFTVFHSNKKPL</sequence>
<keyword evidence="1" id="KW-0812">Transmembrane</keyword>
<proteinExistence type="predicted"/>
<evidence type="ECO:0000313" key="3">
    <source>
        <dbReference type="EMBL" id="KIE09422.1"/>
    </source>
</evidence>
<reference evidence="2" key="2">
    <citation type="submission" date="2019-11" db="EMBL/GenBank/DDBJ databases">
        <title>Improved Assembly of Tolypothrix boutellei genome.</title>
        <authorList>
            <person name="Sarangi A.N."/>
            <person name="Mukherjee M."/>
            <person name="Ghosh S."/>
            <person name="Singh D."/>
            <person name="Das A."/>
            <person name="Kant S."/>
            <person name="Prusty A."/>
            <person name="Tripathy S."/>
        </authorList>
    </citation>
    <scope>NUCLEOTIDE SEQUENCE</scope>
    <source>
        <strain evidence="2">VB521301</strain>
    </source>
</reference>
<dbReference type="Proteomes" id="UP000029738">
    <property type="component" value="Unassembled WGS sequence"/>
</dbReference>
<accession>A0A0C1N483</accession>
<dbReference type="OrthoDB" id="9829769at2"/>
<gene>
    <name evidence="3" type="ORF">DA73_0234385</name>
    <name evidence="2" type="ORF">DA73_0400004525</name>
</gene>
<keyword evidence="1" id="KW-0472">Membrane</keyword>
<evidence type="ECO:0000313" key="2">
    <source>
        <dbReference type="EMBL" id="KAF3884797.1"/>
    </source>
</evidence>
<keyword evidence="4" id="KW-1185">Reference proteome</keyword>
<name>A0A0C1N483_9CYAN</name>
<evidence type="ECO:0000313" key="4">
    <source>
        <dbReference type="Proteomes" id="UP000029738"/>
    </source>
</evidence>
<evidence type="ECO:0000256" key="1">
    <source>
        <dbReference type="SAM" id="Phobius"/>
    </source>
</evidence>
<keyword evidence="1" id="KW-1133">Transmembrane helix</keyword>
<comment type="caution">
    <text evidence="3">The sequence shown here is derived from an EMBL/GenBank/DDBJ whole genome shotgun (WGS) entry which is preliminary data.</text>
</comment>
<organism evidence="3">
    <name type="scientific">Tolypothrix bouteillei VB521301</name>
    <dbReference type="NCBI Taxonomy" id="1479485"/>
    <lineage>
        <taxon>Bacteria</taxon>
        <taxon>Bacillati</taxon>
        <taxon>Cyanobacteriota</taxon>
        <taxon>Cyanophyceae</taxon>
        <taxon>Nostocales</taxon>
        <taxon>Tolypothrichaceae</taxon>
        <taxon>Tolypothrix</taxon>
    </lineage>
</organism>
<dbReference type="AlphaFoldDB" id="A0A0C1N483"/>
<dbReference type="EMBL" id="JHEG04000001">
    <property type="protein sequence ID" value="KAF3884797.1"/>
    <property type="molecule type" value="Genomic_DNA"/>
</dbReference>
<reference evidence="3" key="1">
    <citation type="journal article" date="2015" name="Genome Announc.">
        <title>Draft Genome Sequence of Tolypothrix boutellei Strain VB521301.</title>
        <authorList>
            <person name="Chandrababunaidu M.M."/>
            <person name="Singh D."/>
            <person name="Sen D."/>
            <person name="Bhan S."/>
            <person name="Das S."/>
            <person name="Gupta A."/>
            <person name="Adhikary S.P."/>
            <person name="Tripathy S."/>
        </authorList>
    </citation>
    <scope>NUCLEOTIDE SEQUENCE</scope>
    <source>
        <strain evidence="3">VB521301</strain>
    </source>
</reference>
<dbReference type="EMBL" id="JHEG02000058">
    <property type="protein sequence ID" value="KIE09422.1"/>
    <property type="molecule type" value="Genomic_DNA"/>
</dbReference>
<feature type="transmembrane region" description="Helical" evidence="1">
    <location>
        <begin position="12"/>
        <end position="32"/>
    </location>
</feature>